<evidence type="ECO:0000313" key="3">
    <source>
        <dbReference type="EMBL" id="GAA0947612.1"/>
    </source>
</evidence>
<dbReference type="Proteomes" id="UP001500665">
    <property type="component" value="Unassembled WGS sequence"/>
</dbReference>
<dbReference type="RefSeq" id="WP_344239748.1">
    <property type="nucleotide sequence ID" value="NZ_BAAAHH010000007.1"/>
</dbReference>
<organism evidence="3 4">
    <name type="scientific">Actinocorallia libanotica</name>
    <dbReference type="NCBI Taxonomy" id="46162"/>
    <lineage>
        <taxon>Bacteria</taxon>
        <taxon>Bacillati</taxon>
        <taxon>Actinomycetota</taxon>
        <taxon>Actinomycetes</taxon>
        <taxon>Streptosporangiales</taxon>
        <taxon>Thermomonosporaceae</taxon>
        <taxon>Actinocorallia</taxon>
    </lineage>
</organism>
<keyword evidence="2" id="KW-1133">Transmembrane helix</keyword>
<proteinExistence type="predicted"/>
<accession>A0ABP4B8Y0</accession>
<feature type="region of interest" description="Disordered" evidence="1">
    <location>
        <begin position="202"/>
        <end position="223"/>
    </location>
</feature>
<evidence type="ECO:0000256" key="2">
    <source>
        <dbReference type="SAM" id="Phobius"/>
    </source>
</evidence>
<dbReference type="EMBL" id="BAAAHH010000007">
    <property type="protein sequence ID" value="GAA0947612.1"/>
    <property type="molecule type" value="Genomic_DNA"/>
</dbReference>
<evidence type="ECO:0000313" key="4">
    <source>
        <dbReference type="Proteomes" id="UP001500665"/>
    </source>
</evidence>
<keyword evidence="2" id="KW-0812">Transmembrane</keyword>
<feature type="transmembrane region" description="Helical" evidence="2">
    <location>
        <begin position="176"/>
        <end position="194"/>
    </location>
</feature>
<name>A0ABP4B8Y0_9ACTN</name>
<reference evidence="4" key="1">
    <citation type="journal article" date="2019" name="Int. J. Syst. Evol. Microbiol.">
        <title>The Global Catalogue of Microorganisms (GCM) 10K type strain sequencing project: providing services to taxonomists for standard genome sequencing and annotation.</title>
        <authorList>
            <consortium name="The Broad Institute Genomics Platform"/>
            <consortium name="The Broad Institute Genome Sequencing Center for Infectious Disease"/>
            <person name="Wu L."/>
            <person name="Ma J."/>
        </authorList>
    </citation>
    <scope>NUCLEOTIDE SEQUENCE [LARGE SCALE GENOMIC DNA]</scope>
    <source>
        <strain evidence="4">JCM 10696</strain>
    </source>
</reference>
<comment type="caution">
    <text evidence="3">The sequence shown here is derived from an EMBL/GenBank/DDBJ whole genome shotgun (WGS) entry which is preliminary data.</text>
</comment>
<keyword evidence="2" id="KW-0472">Membrane</keyword>
<evidence type="ECO:0000256" key="1">
    <source>
        <dbReference type="SAM" id="MobiDB-lite"/>
    </source>
</evidence>
<keyword evidence="4" id="KW-1185">Reference proteome</keyword>
<feature type="transmembrane region" description="Helical" evidence="2">
    <location>
        <begin position="124"/>
        <end position="146"/>
    </location>
</feature>
<protein>
    <submittedName>
        <fullName evidence="3">Uncharacterized protein</fullName>
    </submittedName>
</protein>
<gene>
    <name evidence="3" type="ORF">GCM10009550_23220</name>
</gene>
<sequence length="223" mass="25338">MYTLRDRGRGLAVAAWRAGRRQRARLLVDGEPVADRVVGVLGTAVFELGRAADERVRGGAVRQRVRVRFLWGGRVWACDLVETPVKRRRRGSVVTGFVPPEGTLVHRRHLFQERHPNVYALRHVVNEVVVITGALLGIGALVTAFVERLLPRIDLSWLPDIALPAWDLPDLPDLDWLNYAVPLLIALLIAWREVRRRRRRGERERRFTGDRSEDSREGGRDGG</sequence>